<keyword evidence="5 7" id="KW-0472">Membrane</keyword>
<feature type="transmembrane region" description="Helical" evidence="7">
    <location>
        <begin position="20"/>
        <end position="42"/>
    </location>
</feature>
<keyword evidence="6" id="KW-0813">Transport</keyword>
<feature type="transmembrane region" description="Helical" evidence="7">
    <location>
        <begin position="141"/>
        <end position="161"/>
    </location>
</feature>
<dbReference type="OMA" id="FEPMFAL"/>
<dbReference type="OrthoDB" id="3222at2759"/>
<dbReference type="PANTHER" id="PTHR19139">
    <property type="entry name" value="AQUAPORIN TRANSPORTER"/>
    <property type="match status" value="1"/>
</dbReference>
<keyword evidence="4 7" id="KW-1133">Transmembrane helix</keyword>
<comment type="similarity">
    <text evidence="2 6">Belongs to the MIP/aquaporin (TC 1.A.8) family.</text>
</comment>
<evidence type="ECO:0000256" key="2">
    <source>
        <dbReference type="ARBA" id="ARBA00006175"/>
    </source>
</evidence>
<name>A0A1Y1IUS7_KLENI</name>
<evidence type="ECO:0000256" key="4">
    <source>
        <dbReference type="ARBA" id="ARBA00022989"/>
    </source>
</evidence>
<evidence type="ECO:0000256" key="6">
    <source>
        <dbReference type="RuleBase" id="RU000477"/>
    </source>
</evidence>
<dbReference type="PANTHER" id="PTHR19139:SF199">
    <property type="entry name" value="MIP17260P"/>
    <property type="match status" value="1"/>
</dbReference>
<dbReference type="EMBL" id="DF237962">
    <property type="protein sequence ID" value="GAQ92437.1"/>
    <property type="molecule type" value="Genomic_DNA"/>
</dbReference>
<reference evidence="8 9" key="1">
    <citation type="journal article" date="2014" name="Nat. Commun.">
        <title>Klebsormidium flaccidum genome reveals primary factors for plant terrestrial adaptation.</title>
        <authorList>
            <person name="Hori K."/>
            <person name="Maruyama F."/>
            <person name="Fujisawa T."/>
            <person name="Togashi T."/>
            <person name="Yamamoto N."/>
            <person name="Seo M."/>
            <person name="Sato S."/>
            <person name="Yamada T."/>
            <person name="Mori H."/>
            <person name="Tajima N."/>
            <person name="Moriyama T."/>
            <person name="Ikeuchi M."/>
            <person name="Watanabe M."/>
            <person name="Wada H."/>
            <person name="Kobayashi K."/>
            <person name="Saito M."/>
            <person name="Masuda T."/>
            <person name="Sasaki-Sekimoto Y."/>
            <person name="Mashiguchi K."/>
            <person name="Awai K."/>
            <person name="Shimojima M."/>
            <person name="Masuda S."/>
            <person name="Iwai M."/>
            <person name="Nobusawa T."/>
            <person name="Narise T."/>
            <person name="Kondo S."/>
            <person name="Saito H."/>
            <person name="Sato R."/>
            <person name="Murakawa M."/>
            <person name="Ihara Y."/>
            <person name="Oshima-Yamada Y."/>
            <person name="Ohtaka K."/>
            <person name="Satoh M."/>
            <person name="Sonobe K."/>
            <person name="Ishii M."/>
            <person name="Ohtani R."/>
            <person name="Kanamori-Sato M."/>
            <person name="Honoki R."/>
            <person name="Miyazaki D."/>
            <person name="Mochizuki H."/>
            <person name="Umetsu J."/>
            <person name="Higashi K."/>
            <person name="Shibata D."/>
            <person name="Kamiya Y."/>
            <person name="Sato N."/>
            <person name="Nakamura Y."/>
            <person name="Tabata S."/>
            <person name="Ida S."/>
            <person name="Kurokawa K."/>
            <person name="Ohta H."/>
        </authorList>
    </citation>
    <scope>NUCLEOTIDE SEQUENCE [LARGE SCALE GENOMIC DNA]</scope>
    <source>
        <strain evidence="8 9">NIES-2285</strain>
    </source>
</reference>
<sequence>MAGIIFSLVVYQRMISIEKAALYIVAQVIGAICGACYARLVSNWDLYDAGGKGVNHVLDGHALWQALLAEILATAFLVTVVLNTSYAATKLYGHAPIAIGGAVLVCHLALLPLDGCSINVARSLGTAVASGSNDRKQWTHIWVFIVGPLLGGVLAGLNPLWVDRTLEPTTHVPAPAPALTA</sequence>
<dbReference type="InterPro" id="IPR000425">
    <property type="entry name" value="MIP"/>
</dbReference>
<dbReference type="AlphaFoldDB" id="A0A1Y1IUS7"/>
<dbReference type="GO" id="GO:0005886">
    <property type="term" value="C:plasma membrane"/>
    <property type="evidence" value="ECO:0000318"/>
    <property type="project" value="GO_Central"/>
</dbReference>
<dbReference type="InterPro" id="IPR034294">
    <property type="entry name" value="Aquaporin_transptr"/>
</dbReference>
<organism evidence="8 9">
    <name type="scientific">Klebsormidium nitens</name>
    <name type="common">Green alga</name>
    <name type="synonym">Ulothrix nitens</name>
    <dbReference type="NCBI Taxonomy" id="105231"/>
    <lineage>
        <taxon>Eukaryota</taxon>
        <taxon>Viridiplantae</taxon>
        <taxon>Streptophyta</taxon>
        <taxon>Klebsormidiophyceae</taxon>
        <taxon>Klebsormidiales</taxon>
        <taxon>Klebsormidiaceae</taxon>
        <taxon>Klebsormidium</taxon>
    </lineage>
</organism>
<gene>
    <name evidence="8" type="ORF">KFL_010130040</name>
</gene>
<dbReference type="GO" id="GO:0015250">
    <property type="term" value="F:water channel activity"/>
    <property type="evidence" value="ECO:0000318"/>
    <property type="project" value="GO_Central"/>
</dbReference>
<dbReference type="Proteomes" id="UP000054558">
    <property type="component" value="Unassembled WGS sequence"/>
</dbReference>
<comment type="subcellular location">
    <subcellularLocation>
        <location evidence="1">Membrane</location>
        <topology evidence="1">Multi-pass membrane protein</topology>
    </subcellularLocation>
</comment>
<dbReference type="PRINTS" id="PR00783">
    <property type="entry name" value="MINTRINSICP"/>
</dbReference>
<evidence type="ECO:0000256" key="5">
    <source>
        <dbReference type="ARBA" id="ARBA00023136"/>
    </source>
</evidence>
<evidence type="ECO:0000256" key="1">
    <source>
        <dbReference type="ARBA" id="ARBA00004141"/>
    </source>
</evidence>
<accession>A0A1Y1IUS7</accession>
<evidence type="ECO:0000256" key="3">
    <source>
        <dbReference type="ARBA" id="ARBA00022692"/>
    </source>
</evidence>
<evidence type="ECO:0000256" key="7">
    <source>
        <dbReference type="SAM" id="Phobius"/>
    </source>
</evidence>
<dbReference type="Gene3D" id="1.20.1080.10">
    <property type="entry name" value="Glycerol uptake facilitator protein"/>
    <property type="match status" value="1"/>
</dbReference>
<proteinExistence type="inferred from homology"/>
<feature type="transmembrane region" description="Helical" evidence="7">
    <location>
        <begin position="62"/>
        <end position="82"/>
    </location>
</feature>
<dbReference type="GO" id="GO:0006833">
    <property type="term" value="P:water transport"/>
    <property type="evidence" value="ECO:0000318"/>
    <property type="project" value="GO_Central"/>
</dbReference>
<dbReference type="InterPro" id="IPR023271">
    <property type="entry name" value="Aquaporin-like"/>
</dbReference>
<dbReference type="SUPFAM" id="SSF81338">
    <property type="entry name" value="Aquaporin-like"/>
    <property type="match status" value="1"/>
</dbReference>
<keyword evidence="3 6" id="KW-0812">Transmembrane</keyword>
<keyword evidence="9" id="KW-1185">Reference proteome</keyword>
<protein>
    <submittedName>
        <fullName evidence="8">Aquaporin</fullName>
    </submittedName>
</protein>
<dbReference type="STRING" id="105231.A0A1Y1IUS7"/>
<feature type="transmembrane region" description="Helical" evidence="7">
    <location>
        <begin position="94"/>
        <end position="113"/>
    </location>
</feature>
<evidence type="ECO:0000313" key="8">
    <source>
        <dbReference type="EMBL" id="GAQ92437.1"/>
    </source>
</evidence>
<dbReference type="Pfam" id="PF00230">
    <property type="entry name" value="MIP"/>
    <property type="match status" value="1"/>
</dbReference>
<evidence type="ECO:0000313" key="9">
    <source>
        <dbReference type="Proteomes" id="UP000054558"/>
    </source>
</evidence>